<dbReference type="EMBL" id="JANIIK010000110">
    <property type="protein sequence ID" value="KAJ3596655.1"/>
    <property type="molecule type" value="Genomic_DNA"/>
</dbReference>
<accession>A0A9Q0DXB4</accession>
<dbReference type="Proteomes" id="UP001148018">
    <property type="component" value="Unassembled WGS sequence"/>
</dbReference>
<feature type="region of interest" description="Disordered" evidence="1">
    <location>
        <begin position="1"/>
        <end position="26"/>
    </location>
</feature>
<evidence type="ECO:0000313" key="2">
    <source>
        <dbReference type="EMBL" id="KAJ3596655.1"/>
    </source>
</evidence>
<organism evidence="2 3">
    <name type="scientific">Muraenolepis orangiensis</name>
    <name type="common">Patagonian moray cod</name>
    <dbReference type="NCBI Taxonomy" id="630683"/>
    <lineage>
        <taxon>Eukaryota</taxon>
        <taxon>Metazoa</taxon>
        <taxon>Chordata</taxon>
        <taxon>Craniata</taxon>
        <taxon>Vertebrata</taxon>
        <taxon>Euteleostomi</taxon>
        <taxon>Actinopterygii</taxon>
        <taxon>Neopterygii</taxon>
        <taxon>Teleostei</taxon>
        <taxon>Neoteleostei</taxon>
        <taxon>Acanthomorphata</taxon>
        <taxon>Zeiogadaria</taxon>
        <taxon>Gadariae</taxon>
        <taxon>Gadiformes</taxon>
        <taxon>Muraenolepidoidei</taxon>
        <taxon>Muraenolepididae</taxon>
        <taxon>Muraenolepis</taxon>
    </lineage>
</organism>
<reference evidence="2" key="1">
    <citation type="submission" date="2022-07" db="EMBL/GenBank/DDBJ databases">
        <title>Chromosome-level genome of Muraenolepis orangiensis.</title>
        <authorList>
            <person name="Kim J."/>
        </authorList>
    </citation>
    <scope>NUCLEOTIDE SEQUENCE</scope>
    <source>
        <strain evidence="2">KU_S4_2022</strain>
        <tissue evidence="2">Muscle</tissue>
    </source>
</reference>
<proteinExistence type="predicted"/>
<dbReference type="AlphaFoldDB" id="A0A9Q0DXB4"/>
<sequence>MRKRRRPTQVRICPGSHVSRPTPSKSHGIPLHHLNLLHLQQCAPELNRSSSSLFIILFIYTSPPIVSYHPSSPTRMHTCTYTPTGSVYSLPMERGVGTRPHWRNPSGEGPDGVAVEVGSLRGRWVV</sequence>
<name>A0A9Q0DXB4_9TELE</name>
<gene>
    <name evidence="2" type="ORF">NHX12_003059</name>
</gene>
<evidence type="ECO:0000256" key="1">
    <source>
        <dbReference type="SAM" id="MobiDB-lite"/>
    </source>
</evidence>
<evidence type="ECO:0000313" key="3">
    <source>
        <dbReference type="Proteomes" id="UP001148018"/>
    </source>
</evidence>
<keyword evidence="3" id="KW-1185">Reference proteome</keyword>
<comment type="caution">
    <text evidence="2">The sequence shown here is derived from an EMBL/GenBank/DDBJ whole genome shotgun (WGS) entry which is preliminary data.</text>
</comment>
<protein>
    <submittedName>
        <fullName evidence="2">Uncharacterized protein</fullName>
    </submittedName>
</protein>